<organism evidence="2 3">
    <name type="scientific">Mycolicibacterium sarraceniae</name>
    <dbReference type="NCBI Taxonomy" id="1534348"/>
    <lineage>
        <taxon>Bacteria</taxon>
        <taxon>Bacillati</taxon>
        <taxon>Actinomycetota</taxon>
        <taxon>Actinomycetes</taxon>
        <taxon>Mycobacteriales</taxon>
        <taxon>Mycobacteriaceae</taxon>
        <taxon>Mycolicibacterium</taxon>
    </lineage>
</organism>
<sequence length="56" mass="6046">MLTLQMAVAYFTQHIEKSFWPVVNGGELAVAICFGFLLLVFTGGGAYAVDAAHGRR</sequence>
<proteinExistence type="predicted"/>
<accession>A0A7I7STT7</accession>
<dbReference type="KEGG" id="msar:MSAR_35580"/>
<protein>
    <recommendedName>
        <fullName evidence="4">DoxX family protein</fullName>
    </recommendedName>
</protein>
<keyword evidence="1" id="KW-0472">Membrane</keyword>
<evidence type="ECO:0000256" key="1">
    <source>
        <dbReference type="SAM" id="Phobius"/>
    </source>
</evidence>
<evidence type="ECO:0000313" key="3">
    <source>
        <dbReference type="Proteomes" id="UP000466445"/>
    </source>
</evidence>
<evidence type="ECO:0000313" key="2">
    <source>
        <dbReference type="EMBL" id="BBY60422.1"/>
    </source>
</evidence>
<name>A0A7I7STT7_9MYCO</name>
<keyword evidence="3" id="KW-1185">Reference proteome</keyword>
<dbReference type="Proteomes" id="UP000466445">
    <property type="component" value="Chromosome"/>
</dbReference>
<keyword evidence="1" id="KW-1133">Transmembrane helix</keyword>
<evidence type="ECO:0008006" key="4">
    <source>
        <dbReference type="Google" id="ProtNLM"/>
    </source>
</evidence>
<dbReference type="EMBL" id="AP022595">
    <property type="protein sequence ID" value="BBY60422.1"/>
    <property type="molecule type" value="Genomic_DNA"/>
</dbReference>
<gene>
    <name evidence="2" type="ORF">MSAR_35580</name>
</gene>
<reference evidence="2 3" key="1">
    <citation type="journal article" date="2019" name="Emerg. Microbes Infect.">
        <title>Comprehensive subspecies identification of 175 nontuberculous mycobacteria species based on 7547 genomic profiles.</title>
        <authorList>
            <person name="Matsumoto Y."/>
            <person name="Kinjo T."/>
            <person name="Motooka D."/>
            <person name="Nabeya D."/>
            <person name="Jung N."/>
            <person name="Uechi K."/>
            <person name="Horii T."/>
            <person name="Iida T."/>
            <person name="Fujita J."/>
            <person name="Nakamura S."/>
        </authorList>
    </citation>
    <scope>NUCLEOTIDE SEQUENCE [LARGE SCALE GENOMIC DNA]</scope>
    <source>
        <strain evidence="2 3">JCM 30395</strain>
    </source>
</reference>
<feature type="transmembrane region" description="Helical" evidence="1">
    <location>
        <begin position="28"/>
        <end position="49"/>
    </location>
</feature>
<keyword evidence="1" id="KW-0812">Transmembrane</keyword>
<dbReference type="AlphaFoldDB" id="A0A7I7STT7"/>